<feature type="transmembrane region" description="Helical" evidence="5">
    <location>
        <begin position="266"/>
        <end position="284"/>
    </location>
</feature>
<evidence type="ECO:0000313" key="9">
    <source>
        <dbReference type="Proteomes" id="UP000184123"/>
    </source>
</evidence>
<name>A0A1M7C0P4_9GAMM</name>
<dbReference type="Pfam" id="PF07690">
    <property type="entry name" value="MFS_1"/>
    <property type="match status" value="1"/>
</dbReference>
<dbReference type="RefSeq" id="WP_084541721.1">
    <property type="nucleotide sequence ID" value="NZ_BJXU01000106.1"/>
</dbReference>
<evidence type="ECO:0000313" key="7">
    <source>
        <dbReference type="EMBL" id="GEN24703.1"/>
    </source>
</evidence>
<dbReference type="Gene3D" id="1.20.1250.20">
    <property type="entry name" value="MFS general substrate transporter like domains"/>
    <property type="match status" value="2"/>
</dbReference>
<reference evidence="8 9" key="1">
    <citation type="submission" date="2016-11" db="EMBL/GenBank/DDBJ databases">
        <authorList>
            <person name="Jaros S."/>
            <person name="Januszkiewicz K."/>
            <person name="Wedrychowicz H."/>
        </authorList>
    </citation>
    <scope>NUCLEOTIDE SEQUENCE [LARGE SCALE GENOMIC DNA]</scope>
    <source>
        <strain evidence="8 9">DSM 4740</strain>
    </source>
</reference>
<dbReference type="PANTHER" id="PTHR23521:SF3">
    <property type="entry name" value="MFS TRANSPORTER"/>
    <property type="match status" value="1"/>
</dbReference>
<feature type="transmembrane region" description="Helical" evidence="5">
    <location>
        <begin position="74"/>
        <end position="92"/>
    </location>
</feature>
<keyword evidence="1 5" id="KW-0812">Transmembrane</keyword>
<organism evidence="8 9">
    <name type="scientific">Halomonas cupida</name>
    <dbReference type="NCBI Taxonomy" id="44933"/>
    <lineage>
        <taxon>Bacteria</taxon>
        <taxon>Pseudomonadati</taxon>
        <taxon>Pseudomonadota</taxon>
        <taxon>Gammaproteobacteria</taxon>
        <taxon>Oceanospirillales</taxon>
        <taxon>Halomonadaceae</taxon>
        <taxon>Halomonas</taxon>
    </lineage>
</organism>
<dbReference type="SUPFAM" id="SSF103473">
    <property type="entry name" value="MFS general substrate transporter"/>
    <property type="match status" value="1"/>
</dbReference>
<feature type="region of interest" description="Disordered" evidence="4">
    <location>
        <begin position="456"/>
        <end position="501"/>
    </location>
</feature>
<dbReference type="GO" id="GO:0022857">
    <property type="term" value="F:transmembrane transporter activity"/>
    <property type="evidence" value="ECO:0007669"/>
    <property type="project" value="InterPro"/>
</dbReference>
<sequence length="501" mass="52883">MSPQLLAMAIAPLLGLFILGIGNGYLTSLVSIRLDAFGESQVVVGWVSSAYFIGLGVGAMLNDRLLLAIGHIRAYGSFASLVAVTVLLQGLVNDPIAWFVLRLIGGWATVGVFLVIESWLLTSGDSTVRGRLLALYMIALYASGVIGQLLLGVVQGLGQTEPFMVVGILASLSVLPMAMIPRVTPLLDKAEPLSPLRLITLTPTGVMGAFGSGLLVAAIYTMLPLFLQRSGFSVTEVGQFMAITVLGAMLLQYPVGRWSDRHDRQIVLIMIGAFCVVVSAVVLLTPLPPMGLAVVLFLLGGGVFSLYPVAVSHAADRTPAGALVPMSQGLLLINAIGSALSPPAVSPVMAALGDIALFGAFGVLGAVLVMFFVWRRLVRPAPVPVAPFSPSTPLSSVGAELAVTEEWLHGAREHEHMEDLSDVLPDVEVAEPLVGPPTEEGQYVAYYDDDGFHEGVREAMHDSATDAAPAQPPEVEGTDGSESEEEALDERAEDKDSDSRH</sequence>
<feature type="transmembrane region" description="Helical" evidence="5">
    <location>
        <begin position="322"/>
        <end position="340"/>
    </location>
</feature>
<feature type="transmembrane region" description="Helical" evidence="5">
    <location>
        <begin position="201"/>
        <end position="225"/>
    </location>
</feature>
<keyword evidence="10" id="KW-1185">Reference proteome</keyword>
<dbReference type="InterPro" id="IPR036259">
    <property type="entry name" value="MFS_trans_sf"/>
</dbReference>
<dbReference type="InterPro" id="IPR047200">
    <property type="entry name" value="MFS_YcaD-like"/>
</dbReference>
<protein>
    <submittedName>
        <fullName evidence="7">MFS transporter</fullName>
    </submittedName>
    <submittedName>
        <fullName evidence="8">Predicted arabinose efflux permease, MFS family</fullName>
    </submittedName>
</protein>
<feature type="domain" description="Major facilitator superfamily (MFS) profile" evidence="6">
    <location>
        <begin position="8"/>
        <end position="377"/>
    </location>
</feature>
<evidence type="ECO:0000256" key="3">
    <source>
        <dbReference type="ARBA" id="ARBA00023136"/>
    </source>
</evidence>
<reference evidence="7 10" key="2">
    <citation type="submission" date="2019-07" db="EMBL/GenBank/DDBJ databases">
        <title>Whole genome shotgun sequence of Halomonas cupida NBRC 102219.</title>
        <authorList>
            <person name="Hosoyama A."/>
            <person name="Uohara A."/>
            <person name="Ohji S."/>
            <person name="Ichikawa N."/>
        </authorList>
    </citation>
    <scope>NUCLEOTIDE SEQUENCE [LARGE SCALE GENOMIC DNA]</scope>
    <source>
        <strain evidence="7 10">NBRC 102219</strain>
    </source>
</reference>
<evidence type="ECO:0000256" key="2">
    <source>
        <dbReference type="ARBA" id="ARBA00022989"/>
    </source>
</evidence>
<keyword evidence="3 5" id="KW-0472">Membrane</keyword>
<dbReference type="CDD" id="cd17477">
    <property type="entry name" value="MFS_YcaD_like"/>
    <property type="match status" value="1"/>
</dbReference>
<dbReference type="EMBL" id="FRCA01000002">
    <property type="protein sequence ID" value="SHL60862.1"/>
    <property type="molecule type" value="Genomic_DNA"/>
</dbReference>
<dbReference type="AlphaFoldDB" id="A0A1M7C0P4"/>
<evidence type="ECO:0000313" key="8">
    <source>
        <dbReference type="EMBL" id="SHL60862.1"/>
    </source>
</evidence>
<dbReference type="STRING" id="44933.SAMN05660971_00921"/>
<feature type="transmembrane region" description="Helical" evidence="5">
    <location>
        <begin position="163"/>
        <end position="180"/>
    </location>
</feature>
<feature type="transmembrane region" description="Helical" evidence="5">
    <location>
        <begin position="98"/>
        <end position="121"/>
    </location>
</feature>
<feature type="transmembrane region" description="Helical" evidence="5">
    <location>
        <begin position="355"/>
        <end position="374"/>
    </location>
</feature>
<dbReference type="InterPro" id="IPR011701">
    <property type="entry name" value="MFS"/>
</dbReference>
<feature type="compositionally biased region" description="Acidic residues" evidence="4">
    <location>
        <begin position="476"/>
        <end position="488"/>
    </location>
</feature>
<dbReference type="OrthoDB" id="9810614at2"/>
<evidence type="ECO:0000313" key="10">
    <source>
        <dbReference type="Proteomes" id="UP000321726"/>
    </source>
</evidence>
<feature type="transmembrane region" description="Helical" evidence="5">
    <location>
        <begin position="237"/>
        <end position="254"/>
    </location>
</feature>
<gene>
    <name evidence="7" type="ORF">HCU01_26520</name>
    <name evidence="8" type="ORF">SAMN05660971_00921</name>
</gene>
<evidence type="ECO:0000256" key="1">
    <source>
        <dbReference type="ARBA" id="ARBA00022692"/>
    </source>
</evidence>
<dbReference type="PROSITE" id="PS50850">
    <property type="entry name" value="MFS"/>
    <property type="match status" value="1"/>
</dbReference>
<dbReference type="InterPro" id="IPR020846">
    <property type="entry name" value="MFS_dom"/>
</dbReference>
<dbReference type="Proteomes" id="UP000321726">
    <property type="component" value="Unassembled WGS sequence"/>
</dbReference>
<proteinExistence type="predicted"/>
<keyword evidence="2 5" id="KW-1133">Transmembrane helix</keyword>
<dbReference type="PANTHER" id="PTHR23521">
    <property type="entry name" value="TRANSPORTER MFS SUPERFAMILY"/>
    <property type="match status" value="1"/>
</dbReference>
<feature type="transmembrane region" description="Helical" evidence="5">
    <location>
        <begin position="133"/>
        <end position="157"/>
    </location>
</feature>
<evidence type="ECO:0000259" key="6">
    <source>
        <dbReference type="PROSITE" id="PS50850"/>
    </source>
</evidence>
<feature type="transmembrane region" description="Helical" evidence="5">
    <location>
        <begin position="44"/>
        <end position="62"/>
    </location>
</feature>
<evidence type="ECO:0000256" key="4">
    <source>
        <dbReference type="SAM" id="MobiDB-lite"/>
    </source>
</evidence>
<feature type="compositionally biased region" description="Basic and acidic residues" evidence="4">
    <location>
        <begin position="489"/>
        <end position="501"/>
    </location>
</feature>
<dbReference type="EMBL" id="BJXU01000106">
    <property type="protein sequence ID" value="GEN24703.1"/>
    <property type="molecule type" value="Genomic_DNA"/>
</dbReference>
<evidence type="ECO:0000256" key="5">
    <source>
        <dbReference type="SAM" id="Phobius"/>
    </source>
</evidence>
<dbReference type="Proteomes" id="UP000184123">
    <property type="component" value="Unassembled WGS sequence"/>
</dbReference>
<accession>A0A1M7C0P4</accession>
<feature type="transmembrane region" description="Helical" evidence="5">
    <location>
        <begin position="290"/>
        <end position="310"/>
    </location>
</feature>
<dbReference type="GO" id="GO:0005886">
    <property type="term" value="C:plasma membrane"/>
    <property type="evidence" value="ECO:0007669"/>
    <property type="project" value="TreeGrafter"/>
</dbReference>